<evidence type="ECO:0008006" key="3">
    <source>
        <dbReference type="Google" id="ProtNLM"/>
    </source>
</evidence>
<evidence type="ECO:0000313" key="1">
    <source>
        <dbReference type="Ensembl" id="ENSSRHP00000038975.1"/>
    </source>
</evidence>
<dbReference type="GO" id="GO:0005737">
    <property type="term" value="C:cytoplasm"/>
    <property type="evidence" value="ECO:0007669"/>
    <property type="project" value="TreeGrafter"/>
</dbReference>
<dbReference type="GO" id="GO:0005929">
    <property type="term" value="C:cilium"/>
    <property type="evidence" value="ECO:0007669"/>
    <property type="project" value="TreeGrafter"/>
</dbReference>
<evidence type="ECO:0000313" key="2">
    <source>
        <dbReference type="Proteomes" id="UP000472270"/>
    </source>
</evidence>
<dbReference type="GO" id="GO:0008285">
    <property type="term" value="P:negative regulation of cell population proliferation"/>
    <property type="evidence" value="ECO:0007669"/>
    <property type="project" value="InterPro"/>
</dbReference>
<dbReference type="AlphaFoldDB" id="A0A673IHA7"/>
<dbReference type="PANTHER" id="PTHR46348:SF1">
    <property type="entry name" value="DELETED IN LUNG AND ESOPHAGEAL CANCER PROTEIN 1"/>
    <property type="match status" value="1"/>
</dbReference>
<dbReference type="GO" id="GO:0015631">
    <property type="term" value="F:tubulin binding"/>
    <property type="evidence" value="ECO:0007669"/>
    <property type="project" value="TreeGrafter"/>
</dbReference>
<keyword evidence="2" id="KW-1185">Reference proteome</keyword>
<reference evidence="1" key="1">
    <citation type="submission" date="2025-08" db="UniProtKB">
        <authorList>
            <consortium name="Ensembl"/>
        </authorList>
    </citation>
    <scope>IDENTIFICATION</scope>
</reference>
<dbReference type="Gene3D" id="2.60.40.10">
    <property type="entry name" value="Immunoglobulins"/>
    <property type="match status" value="1"/>
</dbReference>
<dbReference type="PANTHER" id="PTHR46348">
    <property type="entry name" value="DELETED IN LUNG AND ESOPHAGEAL CANCER PROTEIN 1"/>
    <property type="match status" value="1"/>
</dbReference>
<accession>A0A673IHA7</accession>
<protein>
    <recommendedName>
        <fullName evidence="3">DLEC1 cilia and flagella associated protein</fullName>
    </recommendedName>
</protein>
<name>A0A673IHA7_9TELE</name>
<dbReference type="InterPro" id="IPR013783">
    <property type="entry name" value="Ig-like_fold"/>
</dbReference>
<dbReference type="Ensembl" id="ENSSRHT00000040086.1">
    <property type="protein sequence ID" value="ENSSRHP00000038975.1"/>
    <property type="gene ID" value="ENSSRHG00000019845.1"/>
</dbReference>
<dbReference type="InterPro" id="IPR033304">
    <property type="entry name" value="DLEC1"/>
</dbReference>
<sequence length="472" mass="52897">NDLYTIEVIGRDTVSNILVHSEYNRQIQNADMLETHIIQARLQAAAKEEHEHNRIMEEVGEAYRQLGLPPVKLAFKWCVDSELLRSNNLICPLDYTTVHTPVVKSPKGKFTPGFAQTTISYNMHILTEPQDDGYTPLPPPAHTAQSLQFFKKILSLKLGLLHKASWMEKPSAQSRAKDRASLQKHKDQHKFLRNPRFLLPNAQRGGKSLIMPGKRPENVGRGMKNTGRERCACAFDFNVFFWKIILVDTLDIDLFDKLCNKALCFTGRFPGEGGIVAPGMSCQYMVRFAPDSLADYEDVLVVEMQLPYPLIIPIELNHCLSSFWVKFMEVLCRNEGLSAGTFCVMPKKQWPASSLRSAVKSTFAEQPPFAISPSIFGLLPGQATVIEVVFFPTTAEISSQDFTIVCDNCQVKDITLQGTGQLVTVELVSMSGGEDQPEFGELCDITADHYVRFNPTNPHSTLQKTMVVKNNA</sequence>
<reference evidence="1" key="2">
    <citation type="submission" date="2025-09" db="UniProtKB">
        <authorList>
            <consortium name="Ensembl"/>
        </authorList>
    </citation>
    <scope>IDENTIFICATION</scope>
</reference>
<organism evidence="1 2">
    <name type="scientific">Sinocyclocheilus rhinocerous</name>
    <dbReference type="NCBI Taxonomy" id="307959"/>
    <lineage>
        <taxon>Eukaryota</taxon>
        <taxon>Metazoa</taxon>
        <taxon>Chordata</taxon>
        <taxon>Craniata</taxon>
        <taxon>Vertebrata</taxon>
        <taxon>Euteleostomi</taxon>
        <taxon>Actinopterygii</taxon>
        <taxon>Neopterygii</taxon>
        <taxon>Teleostei</taxon>
        <taxon>Ostariophysi</taxon>
        <taxon>Cypriniformes</taxon>
        <taxon>Cyprinidae</taxon>
        <taxon>Cyprininae</taxon>
        <taxon>Sinocyclocheilus</taxon>
    </lineage>
</organism>
<dbReference type="Proteomes" id="UP000472270">
    <property type="component" value="Unassembled WGS sequence"/>
</dbReference>
<proteinExistence type="predicted"/>